<protein>
    <submittedName>
        <fullName evidence="2">Uncharacterized protein</fullName>
    </submittedName>
</protein>
<dbReference type="EMBL" id="NITY01000001">
    <property type="protein sequence ID" value="PHM45753.1"/>
    <property type="molecule type" value="Genomic_DNA"/>
</dbReference>
<reference evidence="1 4" key="3">
    <citation type="journal article" date="2017" name="Nat. Microbiol.">
        <title>Natural product diversity associated with the nematode symbionts Photorhabdus and Xenorhabdus.</title>
        <authorList>
            <person name="Tobias N.J."/>
            <person name="Wolff H."/>
            <person name="Djahanschiri B."/>
            <person name="Grundmann F."/>
            <person name="Kronenwerth M."/>
            <person name="Shi Y.M."/>
            <person name="Simonyi S."/>
            <person name="Grun P."/>
            <person name="Shapiro-Ilan D."/>
            <person name="Pidot S.J."/>
            <person name="Stinear T.P."/>
            <person name="Ebersberger I."/>
            <person name="Bode H.B."/>
        </authorList>
    </citation>
    <scope>NUCLEOTIDE SEQUENCE [LARGE SCALE GENOMIC DNA]</scope>
    <source>
        <strain evidence="1 4">DSM 17908</strain>
    </source>
</reference>
<organism evidence="2 3">
    <name type="scientific">Xenorhabdus mauleonii</name>
    <dbReference type="NCBI Taxonomy" id="351675"/>
    <lineage>
        <taxon>Bacteria</taxon>
        <taxon>Pseudomonadati</taxon>
        <taxon>Pseudomonadota</taxon>
        <taxon>Gammaproteobacteria</taxon>
        <taxon>Enterobacterales</taxon>
        <taxon>Morganellaceae</taxon>
        <taxon>Xenorhabdus</taxon>
    </lineage>
</organism>
<dbReference type="RefSeq" id="WP_092509275.1">
    <property type="nucleotide sequence ID" value="NZ_CAWNQB010000001.1"/>
</dbReference>
<reference evidence="3" key="1">
    <citation type="submission" date="2016-10" db="EMBL/GenBank/DDBJ databases">
        <authorList>
            <person name="Varghese N."/>
            <person name="Submissions S."/>
        </authorList>
    </citation>
    <scope>NUCLEOTIDE SEQUENCE [LARGE SCALE GENOMIC DNA]</scope>
    <source>
        <strain evidence="3">DSM 17908</strain>
    </source>
</reference>
<dbReference type="Proteomes" id="UP000198919">
    <property type="component" value="Unassembled WGS sequence"/>
</dbReference>
<evidence type="ECO:0000313" key="2">
    <source>
        <dbReference type="EMBL" id="SFJ05405.1"/>
    </source>
</evidence>
<proteinExistence type="predicted"/>
<evidence type="ECO:0000313" key="1">
    <source>
        <dbReference type="EMBL" id="PHM45753.1"/>
    </source>
</evidence>
<dbReference type="EMBL" id="FORG01000005">
    <property type="protein sequence ID" value="SFJ05405.1"/>
    <property type="molecule type" value="Genomic_DNA"/>
</dbReference>
<keyword evidence="4" id="KW-1185">Reference proteome</keyword>
<dbReference type="AlphaFoldDB" id="A0A1I3N8F8"/>
<evidence type="ECO:0000313" key="3">
    <source>
        <dbReference type="Proteomes" id="UP000198919"/>
    </source>
</evidence>
<evidence type="ECO:0000313" key="4">
    <source>
        <dbReference type="Proteomes" id="UP000224607"/>
    </source>
</evidence>
<dbReference type="Proteomes" id="UP000224607">
    <property type="component" value="Unassembled WGS sequence"/>
</dbReference>
<dbReference type="OrthoDB" id="10019432at2"/>
<reference evidence="2" key="2">
    <citation type="submission" date="2016-10" db="EMBL/GenBank/DDBJ databases">
        <authorList>
            <person name="de Groot N.N."/>
        </authorList>
    </citation>
    <scope>NUCLEOTIDE SEQUENCE [LARGE SCALE GENOMIC DNA]</scope>
    <source>
        <strain evidence="2">DSM 17908</strain>
    </source>
</reference>
<name>A0A1I3N8F8_9GAMM</name>
<gene>
    <name evidence="2" type="ORF">SAMN05421680_105119</name>
    <name evidence="1" type="ORF">Xmau_00141</name>
</gene>
<accession>A0A1I3N8F8</accession>
<sequence length="108" mass="12604">MEYEKTAEIPINTLYNHDMNTLYSSPDAEFLNHVGLVFWNKESLFVFDPNTGGKLEKISRFTIDRIEIAINSMYAHLKSESRVRIMYSYLPDFSEAGDNHINHILDKM</sequence>